<dbReference type="EMBL" id="FQUU01000003">
    <property type="protein sequence ID" value="SHE69057.1"/>
    <property type="molecule type" value="Genomic_DNA"/>
</dbReference>
<dbReference type="InterPro" id="IPR029044">
    <property type="entry name" value="Nucleotide-diphossugar_trans"/>
</dbReference>
<protein>
    <submittedName>
        <fullName evidence="2">Glycosyltransferase involved in cell wall bisynthesis</fullName>
    </submittedName>
</protein>
<evidence type="ECO:0000259" key="1">
    <source>
        <dbReference type="Pfam" id="PF00535"/>
    </source>
</evidence>
<dbReference type="PANTHER" id="PTHR43685:SF3">
    <property type="entry name" value="SLR2126 PROTEIN"/>
    <property type="match status" value="1"/>
</dbReference>
<dbReference type="InterPro" id="IPR001173">
    <property type="entry name" value="Glyco_trans_2-like"/>
</dbReference>
<dbReference type="InterPro" id="IPR050834">
    <property type="entry name" value="Glycosyltransf_2"/>
</dbReference>
<dbReference type="CDD" id="cd00761">
    <property type="entry name" value="Glyco_tranf_GTA_type"/>
    <property type="match status" value="1"/>
</dbReference>
<dbReference type="GO" id="GO:0016740">
    <property type="term" value="F:transferase activity"/>
    <property type="evidence" value="ECO:0007669"/>
    <property type="project" value="UniProtKB-KW"/>
</dbReference>
<keyword evidence="2" id="KW-0808">Transferase</keyword>
<dbReference type="AlphaFoldDB" id="A0A1M4VJN8"/>
<dbReference type="PANTHER" id="PTHR43685">
    <property type="entry name" value="GLYCOSYLTRANSFERASE"/>
    <property type="match status" value="1"/>
</dbReference>
<organism evidence="2 3">
    <name type="scientific">Flavisolibacter ginsengisoli DSM 18119</name>
    <dbReference type="NCBI Taxonomy" id="1121884"/>
    <lineage>
        <taxon>Bacteria</taxon>
        <taxon>Pseudomonadati</taxon>
        <taxon>Bacteroidota</taxon>
        <taxon>Chitinophagia</taxon>
        <taxon>Chitinophagales</taxon>
        <taxon>Chitinophagaceae</taxon>
        <taxon>Flavisolibacter</taxon>
    </lineage>
</organism>
<dbReference type="SUPFAM" id="SSF53448">
    <property type="entry name" value="Nucleotide-diphospho-sugar transferases"/>
    <property type="match status" value="1"/>
</dbReference>
<name>A0A1M4VJN8_9BACT</name>
<dbReference type="OrthoDB" id="9770457at2"/>
<evidence type="ECO:0000313" key="3">
    <source>
        <dbReference type="Proteomes" id="UP000184048"/>
    </source>
</evidence>
<dbReference type="Gene3D" id="3.90.550.10">
    <property type="entry name" value="Spore Coat Polysaccharide Biosynthesis Protein SpsA, Chain A"/>
    <property type="match status" value="1"/>
</dbReference>
<accession>A0A1M4VJN8</accession>
<reference evidence="2 3" key="1">
    <citation type="submission" date="2016-11" db="EMBL/GenBank/DDBJ databases">
        <authorList>
            <person name="Jaros S."/>
            <person name="Januszkiewicz K."/>
            <person name="Wedrychowicz H."/>
        </authorList>
    </citation>
    <scope>NUCLEOTIDE SEQUENCE [LARGE SCALE GENOMIC DNA]</scope>
    <source>
        <strain evidence="2 3">DSM 18119</strain>
    </source>
</reference>
<sequence>MTNESIHVSVIIPTHNRSGSILRLLNKLGEQTFPLSQMEVIVVANSCSDNTFEILKQYKAPYHFQYAETNGAGPAVPRNKGAALASGNIFIFLDDDVDPSTSLVEAHISAHSNPMSVVMGYLPLTMPDNPDFFRLNLRAWWEKKFYQMRVRGYRFSYEDLLSGNFSISSTLFRQAQGFITTFTCRDDYELGMRLLQLGAEFKFSKDAWGYHCDEVTNLIRSLRRKREEGRTDVKLWRLHPGIQNELQKEYTAKGYDFLQSKTAFFLIKWPMITDRISKFLENELLILERIKMRYRWEKLSYKLHTYWYYRGLLDELGTKENLRSYLNHYPGKVKSDTLEIDLQMGLCAAERILDDKRTESIRVKLNSQVIGEIPFKGGAEPIKGAHLRRMLAKELSKPLIKALSLEKLKEQN</sequence>
<feature type="domain" description="Glycosyltransferase 2-like" evidence="1">
    <location>
        <begin position="9"/>
        <end position="169"/>
    </location>
</feature>
<proteinExistence type="predicted"/>
<evidence type="ECO:0000313" key="2">
    <source>
        <dbReference type="EMBL" id="SHE69057.1"/>
    </source>
</evidence>
<dbReference type="STRING" id="1121884.SAMN02745131_00877"/>
<keyword evidence="3" id="KW-1185">Reference proteome</keyword>
<gene>
    <name evidence="2" type="ORF">SAMN02745131_00877</name>
</gene>
<dbReference type="RefSeq" id="WP_072834024.1">
    <property type="nucleotide sequence ID" value="NZ_FQUU01000003.1"/>
</dbReference>
<dbReference type="Proteomes" id="UP000184048">
    <property type="component" value="Unassembled WGS sequence"/>
</dbReference>
<dbReference type="Pfam" id="PF00535">
    <property type="entry name" value="Glycos_transf_2"/>
    <property type="match status" value="1"/>
</dbReference>